<evidence type="ECO:0000256" key="5">
    <source>
        <dbReference type="PROSITE-ProRule" id="PRU01248"/>
    </source>
</evidence>
<dbReference type="InterPro" id="IPR011010">
    <property type="entry name" value="DNA_brk_join_enz"/>
</dbReference>
<keyword evidence="9" id="KW-1185">Reference proteome</keyword>
<dbReference type="InterPro" id="IPR044068">
    <property type="entry name" value="CB"/>
</dbReference>
<reference evidence="8 9" key="1">
    <citation type="submission" date="2018-06" db="EMBL/GenBank/DDBJ databases">
        <title>Spirosoma sp. HMF3257 Genome sequencing and assembly.</title>
        <authorList>
            <person name="Kang H."/>
            <person name="Cha I."/>
            <person name="Kim H."/>
            <person name="Kang J."/>
            <person name="Joh K."/>
        </authorList>
    </citation>
    <scope>NUCLEOTIDE SEQUENCE [LARGE SCALE GENOMIC DNA]</scope>
    <source>
        <strain evidence="8 9">HMF3257</strain>
    </source>
</reference>
<feature type="domain" description="Tyr recombinase" evidence="6">
    <location>
        <begin position="233"/>
        <end position="418"/>
    </location>
</feature>
<dbReference type="OrthoDB" id="932752at2"/>
<evidence type="ECO:0000259" key="7">
    <source>
        <dbReference type="PROSITE" id="PS51900"/>
    </source>
</evidence>
<dbReference type="InterPro" id="IPR002104">
    <property type="entry name" value="Integrase_catalytic"/>
</dbReference>
<evidence type="ECO:0000256" key="4">
    <source>
        <dbReference type="ARBA" id="ARBA00023172"/>
    </source>
</evidence>
<accession>A0A327NKY2</accession>
<feature type="domain" description="Core-binding (CB)" evidence="7">
    <location>
        <begin position="121"/>
        <end position="211"/>
    </location>
</feature>
<protein>
    <recommendedName>
        <fullName evidence="10">Site-specific integrase</fullName>
    </recommendedName>
</protein>
<dbReference type="InterPro" id="IPR050090">
    <property type="entry name" value="Tyrosine_recombinase_XerCD"/>
</dbReference>
<dbReference type="SUPFAM" id="SSF56349">
    <property type="entry name" value="DNA breaking-rejoining enzymes"/>
    <property type="match status" value="1"/>
</dbReference>
<dbReference type="Gene3D" id="1.10.443.10">
    <property type="entry name" value="Intergrase catalytic core"/>
    <property type="match status" value="1"/>
</dbReference>
<dbReference type="InterPro" id="IPR010998">
    <property type="entry name" value="Integrase_recombinase_N"/>
</dbReference>
<dbReference type="Pfam" id="PF00589">
    <property type="entry name" value="Phage_integrase"/>
    <property type="match status" value="1"/>
</dbReference>
<dbReference type="GO" id="GO:0003677">
    <property type="term" value="F:DNA binding"/>
    <property type="evidence" value="ECO:0007669"/>
    <property type="project" value="UniProtKB-UniRule"/>
</dbReference>
<dbReference type="InterPro" id="IPR013762">
    <property type="entry name" value="Integrase-like_cat_sf"/>
</dbReference>
<keyword evidence="3 5" id="KW-0238">DNA-binding</keyword>
<evidence type="ECO:0000313" key="9">
    <source>
        <dbReference type="Proteomes" id="UP000249016"/>
    </source>
</evidence>
<name>A0A327NKY2_9BACT</name>
<evidence type="ECO:0000313" key="8">
    <source>
        <dbReference type="EMBL" id="RAI76041.1"/>
    </source>
</evidence>
<keyword evidence="2" id="KW-0229">DNA integration</keyword>
<dbReference type="AlphaFoldDB" id="A0A327NKY2"/>
<dbReference type="PROSITE" id="PS51900">
    <property type="entry name" value="CB"/>
    <property type="match status" value="1"/>
</dbReference>
<comment type="caution">
    <text evidence="8">The sequence shown here is derived from an EMBL/GenBank/DDBJ whole genome shotgun (WGS) entry which is preliminary data.</text>
</comment>
<proteinExistence type="inferred from homology"/>
<dbReference type="Proteomes" id="UP000249016">
    <property type="component" value="Unassembled WGS sequence"/>
</dbReference>
<sequence length="422" mass="48941">MKTTPLSSPKRGFVKRAPAPAPASTFYRLPELKTRKGDLTKHWYVEYYAWDTTLNQGAGGLARQTKYCPAKYKTADERKRWGNSLIATITKLFEDGYYKLKVKEPVPIIIPPPTPIQRVSPDIITAVAALELIVVIKESAYRTRTGESYRNVLRRFVDSLEHYGNADLLLSQTTARHIYEFSDYIIYHRKLSSRYRNNLIEGLRTIFDELIDREYIAKNPAAKVKSLPVQTSRKNLAFTHPQRSEFETFLRQHDPTLFTYTRFIYQAFVRPVELMRLQVRDIELIENRIAFPPSISKGGSRKQFTEYVEITPSLRQVIVEMNLDRFPPTHYLFSQNLLPGRQQIARNRVSERHHDALVAAGMYNGELTLYSWKHTGVVNAYKVGASIDWLQRHLRHSDMRDTVIYLKSLGLMLEKKSIAPSW</sequence>
<dbReference type="Gene3D" id="1.10.150.130">
    <property type="match status" value="1"/>
</dbReference>
<evidence type="ECO:0000256" key="3">
    <source>
        <dbReference type="ARBA" id="ARBA00023125"/>
    </source>
</evidence>
<dbReference type="PANTHER" id="PTHR30349:SF64">
    <property type="entry name" value="PROPHAGE INTEGRASE INTD-RELATED"/>
    <property type="match status" value="1"/>
</dbReference>
<dbReference type="PROSITE" id="PS51898">
    <property type="entry name" value="TYR_RECOMBINASE"/>
    <property type="match status" value="1"/>
</dbReference>
<gene>
    <name evidence="8" type="ORF">HMF3257_21000</name>
</gene>
<keyword evidence="4" id="KW-0233">DNA recombination</keyword>
<comment type="similarity">
    <text evidence="1">Belongs to the 'phage' integrase family.</text>
</comment>
<evidence type="ECO:0000256" key="1">
    <source>
        <dbReference type="ARBA" id="ARBA00008857"/>
    </source>
</evidence>
<dbReference type="EMBL" id="QLII01000001">
    <property type="protein sequence ID" value="RAI76041.1"/>
    <property type="molecule type" value="Genomic_DNA"/>
</dbReference>
<dbReference type="GO" id="GO:0015074">
    <property type="term" value="P:DNA integration"/>
    <property type="evidence" value="ECO:0007669"/>
    <property type="project" value="UniProtKB-KW"/>
</dbReference>
<evidence type="ECO:0000259" key="6">
    <source>
        <dbReference type="PROSITE" id="PS51898"/>
    </source>
</evidence>
<evidence type="ECO:0000256" key="2">
    <source>
        <dbReference type="ARBA" id="ARBA00022908"/>
    </source>
</evidence>
<organism evidence="8 9">
    <name type="scientific">Spirosoma telluris</name>
    <dbReference type="NCBI Taxonomy" id="2183553"/>
    <lineage>
        <taxon>Bacteria</taxon>
        <taxon>Pseudomonadati</taxon>
        <taxon>Bacteroidota</taxon>
        <taxon>Cytophagia</taxon>
        <taxon>Cytophagales</taxon>
        <taxon>Cytophagaceae</taxon>
        <taxon>Spirosoma</taxon>
    </lineage>
</organism>
<dbReference type="GO" id="GO:0006310">
    <property type="term" value="P:DNA recombination"/>
    <property type="evidence" value="ECO:0007669"/>
    <property type="project" value="UniProtKB-KW"/>
</dbReference>
<evidence type="ECO:0008006" key="10">
    <source>
        <dbReference type="Google" id="ProtNLM"/>
    </source>
</evidence>
<dbReference type="PANTHER" id="PTHR30349">
    <property type="entry name" value="PHAGE INTEGRASE-RELATED"/>
    <property type="match status" value="1"/>
</dbReference>